<organism evidence="1">
    <name type="scientific">marine sediment metagenome</name>
    <dbReference type="NCBI Taxonomy" id="412755"/>
    <lineage>
        <taxon>unclassified sequences</taxon>
        <taxon>metagenomes</taxon>
        <taxon>ecological metagenomes</taxon>
    </lineage>
</organism>
<accession>A0A0F8ZCX6</accession>
<evidence type="ECO:0000313" key="1">
    <source>
        <dbReference type="EMBL" id="KKK83795.1"/>
    </source>
</evidence>
<name>A0A0F8ZCX6_9ZZZZ</name>
<feature type="non-terminal residue" evidence="1">
    <location>
        <position position="1"/>
    </location>
</feature>
<comment type="caution">
    <text evidence="1">The sequence shown here is derived from an EMBL/GenBank/DDBJ whole genome shotgun (WGS) entry which is preliminary data.</text>
</comment>
<dbReference type="AlphaFoldDB" id="A0A0F8ZCX6"/>
<dbReference type="EMBL" id="LAZR01052062">
    <property type="protein sequence ID" value="KKK83795.1"/>
    <property type="molecule type" value="Genomic_DNA"/>
</dbReference>
<sequence>VYLTPGKELFGKKIERLTEIPATLMPVVVEKL</sequence>
<proteinExistence type="predicted"/>
<gene>
    <name evidence="1" type="ORF">LCGC14_2789830</name>
</gene>
<reference evidence="1" key="1">
    <citation type="journal article" date="2015" name="Nature">
        <title>Complex archaea that bridge the gap between prokaryotes and eukaryotes.</title>
        <authorList>
            <person name="Spang A."/>
            <person name="Saw J.H."/>
            <person name="Jorgensen S.L."/>
            <person name="Zaremba-Niedzwiedzka K."/>
            <person name="Martijn J."/>
            <person name="Lind A.E."/>
            <person name="van Eijk R."/>
            <person name="Schleper C."/>
            <person name="Guy L."/>
            <person name="Ettema T.J."/>
        </authorList>
    </citation>
    <scope>NUCLEOTIDE SEQUENCE</scope>
</reference>
<protein>
    <submittedName>
        <fullName evidence="1">Uncharacterized protein</fullName>
    </submittedName>
</protein>